<dbReference type="SMART" id="SM00822">
    <property type="entry name" value="PKS_KR"/>
    <property type="match status" value="1"/>
</dbReference>
<evidence type="ECO:0000256" key="3">
    <source>
        <dbReference type="RuleBase" id="RU000363"/>
    </source>
</evidence>
<organism evidence="6 7">
    <name type="scientific">Streptomyces camponoticapitis</name>
    <dbReference type="NCBI Taxonomy" id="1616125"/>
    <lineage>
        <taxon>Bacteria</taxon>
        <taxon>Bacillati</taxon>
        <taxon>Actinomycetota</taxon>
        <taxon>Actinomycetes</taxon>
        <taxon>Kitasatosporales</taxon>
        <taxon>Streptomycetaceae</taxon>
        <taxon>Streptomyces</taxon>
    </lineage>
</organism>
<dbReference type="PROSITE" id="PS00061">
    <property type="entry name" value="ADH_SHORT"/>
    <property type="match status" value="1"/>
</dbReference>
<keyword evidence="2" id="KW-0560">Oxidoreductase</keyword>
<gene>
    <name evidence="6" type="ORF">GCM10011583_59450</name>
</gene>
<evidence type="ECO:0000259" key="5">
    <source>
        <dbReference type="SMART" id="SM00822"/>
    </source>
</evidence>
<dbReference type="PANTHER" id="PTHR44196">
    <property type="entry name" value="DEHYDROGENASE/REDUCTASE SDR FAMILY MEMBER 7B"/>
    <property type="match status" value="1"/>
</dbReference>
<feature type="domain" description="Ketoreductase" evidence="5">
    <location>
        <begin position="26"/>
        <end position="202"/>
    </location>
</feature>
<dbReference type="EMBL" id="BMMV01000024">
    <property type="protein sequence ID" value="GGK19680.1"/>
    <property type="molecule type" value="Genomic_DNA"/>
</dbReference>
<dbReference type="PRINTS" id="PR00080">
    <property type="entry name" value="SDRFAMILY"/>
</dbReference>
<accession>A0ABQ2EPR9</accession>
<feature type="region of interest" description="Disordered" evidence="4">
    <location>
        <begin position="1"/>
        <end position="30"/>
    </location>
</feature>
<protein>
    <submittedName>
        <fullName evidence="6">Oxidoreductase</fullName>
    </submittedName>
</protein>
<evidence type="ECO:0000256" key="1">
    <source>
        <dbReference type="ARBA" id="ARBA00006484"/>
    </source>
</evidence>
<sequence>MEPGPSGPDQAGTARDPSDPGQPSPRTALVTGASSGIGAAVAKRIAAERAWRVVVSGRDQRRLAEIADQTSAVPVRADLATSAGVERLVTRTLDAVGHIDLLVAAAGVGWAGPLPEMPAAAVDEVLTVNLTAVAHLVRLVLPGMLAAGRGQIVLVGSTAGTYGVRREVVYSAAKAGVEALAESLRYELSDTGVRVLHVVPAAVDTPFFERRGTPYTRGVPRPLPPERVAEALWDALTHGRQEVFAPRWLGLPRRLRGMAPGLFRRLASRFG</sequence>
<dbReference type="RefSeq" id="WP_189110662.1">
    <property type="nucleotide sequence ID" value="NZ_BMMV01000024.1"/>
</dbReference>
<keyword evidence="7" id="KW-1185">Reference proteome</keyword>
<comment type="caution">
    <text evidence="6">The sequence shown here is derived from an EMBL/GenBank/DDBJ whole genome shotgun (WGS) entry which is preliminary data.</text>
</comment>
<dbReference type="Proteomes" id="UP000660265">
    <property type="component" value="Unassembled WGS sequence"/>
</dbReference>
<dbReference type="CDD" id="cd05233">
    <property type="entry name" value="SDR_c"/>
    <property type="match status" value="1"/>
</dbReference>
<evidence type="ECO:0000256" key="4">
    <source>
        <dbReference type="SAM" id="MobiDB-lite"/>
    </source>
</evidence>
<evidence type="ECO:0000313" key="7">
    <source>
        <dbReference type="Proteomes" id="UP000660265"/>
    </source>
</evidence>
<dbReference type="Pfam" id="PF00106">
    <property type="entry name" value="adh_short"/>
    <property type="match status" value="1"/>
</dbReference>
<dbReference type="InterPro" id="IPR020904">
    <property type="entry name" value="Sc_DH/Rdtase_CS"/>
</dbReference>
<reference evidence="7" key="1">
    <citation type="journal article" date="2019" name="Int. J. Syst. Evol. Microbiol.">
        <title>The Global Catalogue of Microorganisms (GCM) 10K type strain sequencing project: providing services to taxonomists for standard genome sequencing and annotation.</title>
        <authorList>
            <consortium name="The Broad Institute Genomics Platform"/>
            <consortium name="The Broad Institute Genome Sequencing Center for Infectious Disease"/>
            <person name="Wu L."/>
            <person name="Ma J."/>
        </authorList>
    </citation>
    <scope>NUCLEOTIDE SEQUENCE [LARGE SCALE GENOMIC DNA]</scope>
    <source>
        <strain evidence="7">CGMCC 4.7275</strain>
    </source>
</reference>
<evidence type="ECO:0000313" key="6">
    <source>
        <dbReference type="EMBL" id="GGK19680.1"/>
    </source>
</evidence>
<proteinExistence type="inferred from homology"/>
<evidence type="ECO:0000256" key="2">
    <source>
        <dbReference type="ARBA" id="ARBA00023002"/>
    </source>
</evidence>
<name>A0ABQ2EPR9_9ACTN</name>
<dbReference type="InterPro" id="IPR036291">
    <property type="entry name" value="NAD(P)-bd_dom_sf"/>
</dbReference>
<dbReference type="SUPFAM" id="SSF51735">
    <property type="entry name" value="NAD(P)-binding Rossmann-fold domains"/>
    <property type="match status" value="1"/>
</dbReference>
<comment type="similarity">
    <text evidence="1 3">Belongs to the short-chain dehydrogenases/reductases (SDR) family.</text>
</comment>
<dbReference type="InterPro" id="IPR002347">
    <property type="entry name" value="SDR_fam"/>
</dbReference>
<dbReference type="PANTHER" id="PTHR44196:SF1">
    <property type="entry name" value="DEHYDROGENASE_REDUCTASE SDR FAMILY MEMBER 7B"/>
    <property type="match status" value="1"/>
</dbReference>
<dbReference type="PRINTS" id="PR00081">
    <property type="entry name" value="GDHRDH"/>
</dbReference>
<dbReference type="Gene3D" id="3.40.50.720">
    <property type="entry name" value="NAD(P)-binding Rossmann-like Domain"/>
    <property type="match status" value="1"/>
</dbReference>
<dbReference type="InterPro" id="IPR057326">
    <property type="entry name" value="KR_dom"/>
</dbReference>